<proteinExistence type="predicted"/>
<dbReference type="Gene3D" id="3.40.50.150">
    <property type="entry name" value="Vaccinia Virus protein VP39"/>
    <property type="match status" value="1"/>
</dbReference>
<keyword evidence="2" id="KW-0489">Methyltransferase</keyword>
<dbReference type="SUPFAM" id="SSF53335">
    <property type="entry name" value="S-adenosyl-L-methionine-dependent methyltransferases"/>
    <property type="match status" value="1"/>
</dbReference>
<dbReference type="InterPro" id="IPR029063">
    <property type="entry name" value="SAM-dependent_MTases_sf"/>
</dbReference>
<evidence type="ECO:0000313" key="3">
    <source>
        <dbReference type="Proteomes" id="UP000034078"/>
    </source>
</evidence>
<keyword evidence="2" id="KW-0808">Transferase</keyword>
<dbReference type="GO" id="GO:0032259">
    <property type="term" value="P:methylation"/>
    <property type="evidence" value="ECO:0007669"/>
    <property type="project" value="UniProtKB-KW"/>
</dbReference>
<dbReference type="Proteomes" id="UP000034078">
    <property type="component" value="Unassembled WGS sequence"/>
</dbReference>
<evidence type="ECO:0000313" key="2">
    <source>
        <dbReference type="EMBL" id="KKU01022.1"/>
    </source>
</evidence>
<sequence length="224" mass="25658">MSINSYFVNGKRFGWGPGSASLNPEKAHLLKNYSQSKCLDIGFGSGIYTEYLRNLGHEVVGIDNEKRFVQLATKKYPEIEFVAGNALKLPFKKRQFDTAIAFDILEHVDDEAALEELFRVAKRVIFSVPLKNEKVLLRYGLSHAHYLDRTHRRAYSLKVIRQLINKKKSKTIYLEKSLPLSISGLLIEQLSGKNLFLEYLLKIILKPFLPEPPIFSTIFGVIER</sequence>
<organism evidence="2 3">
    <name type="scientific">Candidatus Collierbacteria bacterium GW2011_GWB2_45_17</name>
    <dbReference type="NCBI Taxonomy" id="1618388"/>
    <lineage>
        <taxon>Bacteria</taxon>
        <taxon>Candidatus Collieribacteriota</taxon>
    </lineage>
</organism>
<reference evidence="2 3" key="1">
    <citation type="journal article" date="2015" name="Nature">
        <title>rRNA introns, odd ribosomes, and small enigmatic genomes across a large radiation of phyla.</title>
        <authorList>
            <person name="Brown C.T."/>
            <person name="Hug L.A."/>
            <person name="Thomas B.C."/>
            <person name="Sharon I."/>
            <person name="Castelle C.J."/>
            <person name="Singh A."/>
            <person name="Wilkins M.J."/>
            <person name="Williams K.H."/>
            <person name="Banfield J.F."/>
        </authorList>
    </citation>
    <scope>NUCLEOTIDE SEQUENCE [LARGE SCALE GENOMIC DNA]</scope>
</reference>
<accession>A0A837IFG3</accession>
<dbReference type="InterPro" id="IPR013216">
    <property type="entry name" value="Methyltransf_11"/>
</dbReference>
<dbReference type="CDD" id="cd02440">
    <property type="entry name" value="AdoMet_MTases"/>
    <property type="match status" value="1"/>
</dbReference>
<name>A0A837IFG3_9BACT</name>
<gene>
    <name evidence="2" type="ORF">UX01_C0003G0075</name>
</gene>
<dbReference type="EMBL" id="LCKO01000003">
    <property type="protein sequence ID" value="KKU01022.1"/>
    <property type="molecule type" value="Genomic_DNA"/>
</dbReference>
<feature type="domain" description="Methyltransferase type 11" evidence="1">
    <location>
        <begin position="39"/>
        <end position="122"/>
    </location>
</feature>
<dbReference type="PANTHER" id="PTHR43861:SF6">
    <property type="entry name" value="METHYLTRANSFERASE TYPE 11"/>
    <property type="match status" value="1"/>
</dbReference>
<protein>
    <submittedName>
        <fullName evidence="2">Methyltransferase type 11</fullName>
    </submittedName>
</protein>
<dbReference type="Pfam" id="PF08241">
    <property type="entry name" value="Methyltransf_11"/>
    <property type="match status" value="1"/>
</dbReference>
<dbReference type="AlphaFoldDB" id="A0A837IFG3"/>
<dbReference type="PANTHER" id="PTHR43861">
    <property type="entry name" value="TRANS-ACONITATE 2-METHYLTRANSFERASE-RELATED"/>
    <property type="match status" value="1"/>
</dbReference>
<comment type="caution">
    <text evidence="2">The sequence shown here is derived from an EMBL/GenBank/DDBJ whole genome shotgun (WGS) entry which is preliminary data.</text>
</comment>
<evidence type="ECO:0000259" key="1">
    <source>
        <dbReference type="Pfam" id="PF08241"/>
    </source>
</evidence>
<dbReference type="GO" id="GO:0008757">
    <property type="term" value="F:S-adenosylmethionine-dependent methyltransferase activity"/>
    <property type="evidence" value="ECO:0007669"/>
    <property type="project" value="InterPro"/>
</dbReference>